<accession>A0A379E797</accession>
<dbReference type="PROSITE" id="PS50240">
    <property type="entry name" value="TRYPSIN_DOM"/>
    <property type="match status" value="1"/>
</dbReference>
<dbReference type="GO" id="GO:0004252">
    <property type="term" value="F:serine-type endopeptidase activity"/>
    <property type="evidence" value="ECO:0007669"/>
    <property type="project" value="InterPro"/>
</dbReference>
<keyword evidence="2" id="KW-0378">Hydrolase</keyword>
<dbReference type="Gene3D" id="2.40.10.10">
    <property type="entry name" value="Trypsin-like serine proteases"/>
    <property type="match status" value="2"/>
</dbReference>
<keyword evidence="2" id="KW-0645">Protease</keyword>
<evidence type="ECO:0000313" key="2">
    <source>
        <dbReference type="EMBL" id="SUB88184.1"/>
    </source>
</evidence>
<dbReference type="PROSITE" id="PS00134">
    <property type="entry name" value="TRYPSIN_HIS"/>
    <property type="match status" value="1"/>
</dbReference>
<dbReference type="PANTHER" id="PTHR36234">
    <property type="entry name" value="LYSYL ENDOPEPTIDASE"/>
    <property type="match status" value="1"/>
</dbReference>
<dbReference type="InterPro" id="IPR001254">
    <property type="entry name" value="Trypsin_dom"/>
</dbReference>
<evidence type="ECO:0000313" key="3">
    <source>
        <dbReference type="Proteomes" id="UP000254156"/>
    </source>
</evidence>
<proteinExistence type="predicted"/>
<dbReference type="InterPro" id="IPR043504">
    <property type="entry name" value="Peptidase_S1_PA_chymotrypsin"/>
</dbReference>
<dbReference type="PANTHER" id="PTHR36234:SF5">
    <property type="entry name" value="LYSYL ENDOPEPTIDASE"/>
    <property type="match status" value="1"/>
</dbReference>
<dbReference type="Proteomes" id="UP000254156">
    <property type="component" value="Unassembled WGS sequence"/>
</dbReference>
<name>A0A379E797_9PORP</name>
<dbReference type="SUPFAM" id="SSF50494">
    <property type="entry name" value="Trypsin-like serine proteases"/>
    <property type="match status" value="1"/>
</dbReference>
<dbReference type="AlphaFoldDB" id="A0A379E797"/>
<feature type="domain" description="Peptidase S1" evidence="1">
    <location>
        <begin position="210"/>
        <end position="496"/>
    </location>
</feature>
<reference evidence="2 3" key="1">
    <citation type="submission" date="2018-06" db="EMBL/GenBank/DDBJ databases">
        <authorList>
            <consortium name="Pathogen Informatics"/>
            <person name="Doyle S."/>
        </authorList>
    </citation>
    <scope>NUCLEOTIDE SEQUENCE [LARGE SCALE GENOMIC DNA]</scope>
    <source>
        <strain evidence="2 3">NCTC11632</strain>
    </source>
</reference>
<dbReference type="EC" id="3.4.21.50" evidence="2"/>
<dbReference type="InterPro" id="IPR009003">
    <property type="entry name" value="Peptidase_S1_PA"/>
</dbReference>
<dbReference type="InterPro" id="IPR018114">
    <property type="entry name" value="TRYPSIN_HIS"/>
</dbReference>
<dbReference type="EMBL" id="UGTF01000002">
    <property type="protein sequence ID" value="SUB88184.1"/>
    <property type="molecule type" value="Genomic_DNA"/>
</dbReference>
<sequence>MSFRGFMNIQRMRLNYLSCFLSIILLHSISASGQFSLGGAPLSYSVSGAEVRASGIQRETFKLPPVNEAAIVALEETYNKPNMRVFPFAVTRKVNLTGHNAGAIYRTPDGEAYWRLRIHSSGAHSLGLRLENFFIPEGGRVFLYNDKGQVRGAFTDEHNNPYKTLNTAPLEGDAITIEYNFPAQKTNASVRDIPFTVTEIYHDYKGIGVIYKNLRQTESSHFQGEPWYNTGWRQLTCAPNVAAFPKVKNQARSVVLMIVNGNSVCTGALINNTKNDGTPYVLTASHCLNGSFSHPNDKAFRDASARSTVFFFGFQSPVPEMSIRATEELSLSGSEIIAFNESSDLCLLRITGLPGASSQKPGTIPAYYNAYFSGWNRSLTPQGTFMGIHHPMSNLKRYNQTDDKLRLGNFSAGTISWFGHHWLIDRWDLGTTAGGSSGSPLYDKDGLIIGALTGGSSTCNSPSNDAYYAIATTWSPSADAGSQDMILGPWLDPVNSGTAQCPGYDPLAKHPVQRHSHIIKNIYGTIIESTPKNNRPEGVGNLIEIPANSRVLGFYLVMAPTKDFYENNYPKTVLALASDAQETEAKELFNILLGQPGYNAYDKKDDNFKDFVRFVHKDTIEWFVPVITDKGSGYDLPGGGTYRVSLASAKKGQPLGIALMRLPNGMSTRHNALHLKADGKWLMADQDTDPYSGSYWIDVVTQPIHPVSDNQPEPATKEPVLIQSDGHRLVITITDTAQMNHLKALGTVELYHMSGMRVINRNLTSLRTYLDLGGIVPPGVYVARVLFKGKSYTEKVSLVF</sequence>
<dbReference type="Pfam" id="PF13365">
    <property type="entry name" value="Trypsin_2"/>
    <property type="match status" value="1"/>
</dbReference>
<organism evidence="2 3">
    <name type="scientific">Porphyromonas macacae</name>
    <dbReference type="NCBI Taxonomy" id="28115"/>
    <lineage>
        <taxon>Bacteria</taxon>
        <taxon>Pseudomonadati</taxon>
        <taxon>Bacteroidota</taxon>
        <taxon>Bacteroidia</taxon>
        <taxon>Bacteroidales</taxon>
        <taxon>Porphyromonadaceae</taxon>
        <taxon>Porphyromonas</taxon>
    </lineage>
</organism>
<protein>
    <submittedName>
        <fullName evidence="2">Protease 1</fullName>
        <ecNumber evidence="2">3.4.21.50</ecNumber>
    </submittedName>
</protein>
<evidence type="ECO:0000259" key="1">
    <source>
        <dbReference type="PROSITE" id="PS50240"/>
    </source>
</evidence>
<gene>
    <name evidence="2" type="ORF">NCTC11632_00247</name>
</gene>
<dbReference type="GO" id="GO:0006508">
    <property type="term" value="P:proteolysis"/>
    <property type="evidence" value="ECO:0007669"/>
    <property type="project" value="UniProtKB-KW"/>
</dbReference>